<dbReference type="GO" id="GO:0046872">
    <property type="term" value="F:metal ion binding"/>
    <property type="evidence" value="ECO:0007669"/>
    <property type="project" value="UniProtKB-KW"/>
</dbReference>
<dbReference type="PANTHER" id="PTHR42648:SF27">
    <property type="entry name" value="RNA-DIRECTED DNA POLYMERASE"/>
    <property type="match status" value="1"/>
</dbReference>
<dbReference type="Pfam" id="PF00665">
    <property type="entry name" value="rve"/>
    <property type="match status" value="1"/>
</dbReference>
<keyword evidence="1" id="KW-0479">Metal-binding</keyword>
<dbReference type="InterPro" id="IPR039537">
    <property type="entry name" value="Retrotran_Ty1/copia-like"/>
</dbReference>
<dbReference type="PANTHER" id="PTHR42648">
    <property type="entry name" value="TRANSPOSASE, PUTATIVE-RELATED"/>
    <property type="match status" value="1"/>
</dbReference>
<reference evidence="4" key="1">
    <citation type="journal article" date="2019" name="Sci. Rep.">
        <title>Draft genome of Tanacetum cinerariifolium, the natural source of mosquito coil.</title>
        <authorList>
            <person name="Yamashiro T."/>
            <person name="Shiraishi A."/>
            <person name="Satake H."/>
            <person name="Nakayama K."/>
        </authorList>
    </citation>
    <scope>NUCLEOTIDE SEQUENCE</scope>
</reference>
<comment type="caution">
    <text evidence="4">The sequence shown here is derived from an EMBL/GenBank/DDBJ whole genome shotgun (WGS) entry which is preliminary data.</text>
</comment>
<dbReference type="GO" id="GO:0015074">
    <property type="term" value="P:DNA integration"/>
    <property type="evidence" value="ECO:0007669"/>
    <property type="project" value="InterPro"/>
</dbReference>
<dbReference type="Gene3D" id="3.30.420.10">
    <property type="entry name" value="Ribonuclease H-like superfamily/Ribonuclease H"/>
    <property type="match status" value="1"/>
</dbReference>
<organism evidence="4">
    <name type="scientific">Tanacetum cinerariifolium</name>
    <name type="common">Dalmatian daisy</name>
    <name type="synonym">Chrysanthemum cinerariifolium</name>
    <dbReference type="NCBI Taxonomy" id="118510"/>
    <lineage>
        <taxon>Eukaryota</taxon>
        <taxon>Viridiplantae</taxon>
        <taxon>Streptophyta</taxon>
        <taxon>Embryophyta</taxon>
        <taxon>Tracheophyta</taxon>
        <taxon>Spermatophyta</taxon>
        <taxon>Magnoliopsida</taxon>
        <taxon>eudicotyledons</taxon>
        <taxon>Gunneridae</taxon>
        <taxon>Pentapetalae</taxon>
        <taxon>asterids</taxon>
        <taxon>campanulids</taxon>
        <taxon>Asterales</taxon>
        <taxon>Asteraceae</taxon>
        <taxon>Asteroideae</taxon>
        <taxon>Anthemideae</taxon>
        <taxon>Anthemidinae</taxon>
        <taxon>Tanacetum</taxon>
    </lineage>
</organism>
<dbReference type="InterPro" id="IPR001584">
    <property type="entry name" value="Integrase_cat-core"/>
</dbReference>
<dbReference type="InterPro" id="IPR036397">
    <property type="entry name" value="RNaseH_sf"/>
</dbReference>
<dbReference type="InterPro" id="IPR013103">
    <property type="entry name" value="RVT_2"/>
</dbReference>
<dbReference type="AlphaFoldDB" id="A0A699HW22"/>
<accession>A0A699HW22</accession>
<keyword evidence="2" id="KW-0378">Hydrolase</keyword>
<evidence type="ECO:0000256" key="2">
    <source>
        <dbReference type="ARBA" id="ARBA00022801"/>
    </source>
</evidence>
<dbReference type="PROSITE" id="PS50994">
    <property type="entry name" value="INTEGRASE"/>
    <property type="match status" value="1"/>
</dbReference>
<name>A0A699HW22_TANCI</name>
<gene>
    <name evidence="4" type="ORF">Tci_445334</name>
</gene>
<dbReference type="InterPro" id="IPR025724">
    <property type="entry name" value="GAG-pre-integrase_dom"/>
</dbReference>
<sequence length="596" mass="69307">MVYDAYTQELKSMFEKQAGVERFDLIQTFHAYKQKEGNPVGPYVIKMKGYVEQLKRLVYVLPQDISVGLILNDLTSDFTRFVRNYNIHNMGNTVGELYVLLIENKRAKHNLNSTYLWHFCLAHTSKKHIEKLQHDGLLKSTDEESFHQCVSCLSGKMTRKPFPHRTERAIDLLGLIHTNVYGPLRHVSRQGASYFITFTDDYSRYGYVYLLKHKHEVFETFKVFKNKVENQLEKTIKALQSDRGCEYISQEFKDYLKAFGIVQQLTPSYTPHHNGVSEKKNHTLLDMVRSMMNLTILSLFFWDYALETATRILNMVLAKKVDKTPYELCGRAVELEEIQDEDTSPSKNTSEIPIEVKGFEPPQEEVVPVRRVDYEETFSPVAGIRAIRILIAITAFYDYEIWQVDVKIALLNGYLDEDIYMVQLGGFVDPNHPRKASRSNVTFLILYVYDIIIMGNHIPSLQSVKSYLGKFFAMKDLEEASFILGIKIYRDKSKRLTRLSQSVYMDKILKRFRMDTSKRGYIPMQEKLNLNKTQVLQHLKRPDVAFVQNIIFLVYDGNPEVELRVDCYCDARFETDRVDTKSQIGYVFVLNEGALD</sequence>
<protein>
    <submittedName>
        <fullName evidence="4">Retrotransposon protein, putative, Ty1-copia subclass</fullName>
    </submittedName>
</protein>
<dbReference type="Pfam" id="PF07727">
    <property type="entry name" value="RVT_2"/>
    <property type="match status" value="2"/>
</dbReference>
<dbReference type="InterPro" id="IPR012337">
    <property type="entry name" value="RNaseH-like_sf"/>
</dbReference>
<dbReference type="GO" id="GO:0016787">
    <property type="term" value="F:hydrolase activity"/>
    <property type="evidence" value="ECO:0007669"/>
    <property type="project" value="UniProtKB-KW"/>
</dbReference>
<dbReference type="Pfam" id="PF13976">
    <property type="entry name" value="gag_pre-integrs"/>
    <property type="match status" value="1"/>
</dbReference>
<dbReference type="SUPFAM" id="SSF53098">
    <property type="entry name" value="Ribonuclease H-like"/>
    <property type="match status" value="1"/>
</dbReference>
<evidence type="ECO:0000259" key="3">
    <source>
        <dbReference type="PROSITE" id="PS50994"/>
    </source>
</evidence>
<proteinExistence type="predicted"/>
<dbReference type="EMBL" id="BKCJ010204547">
    <property type="protein sequence ID" value="GEY73360.1"/>
    <property type="molecule type" value="Genomic_DNA"/>
</dbReference>
<dbReference type="GO" id="GO:0003676">
    <property type="term" value="F:nucleic acid binding"/>
    <property type="evidence" value="ECO:0007669"/>
    <property type="project" value="InterPro"/>
</dbReference>
<evidence type="ECO:0000256" key="1">
    <source>
        <dbReference type="ARBA" id="ARBA00022723"/>
    </source>
</evidence>
<evidence type="ECO:0000313" key="4">
    <source>
        <dbReference type="EMBL" id="GEY73360.1"/>
    </source>
</evidence>
<feature type="domain" description="Integrase catalytic" evidence="3">
    <location>
        <begin position="159"/>
        <end position="333"/>
    </location>
</feature>